<feature type="signal peptide" evidence="1">
    <location>
        <begin position="1"/>
        <end position="21"/>
    </location>
</feature>
<organism evidence="2 3">
    <name type="scientific">Spirosoma liriopis</name>
    <dbReference type="NCBI Taxonomy" id="2937440"/>
    <lineage>
        <taxon>Bacteria</taxon>
        <taxon>Pseudomonadati</taxon>
        <taxon>Bacteroidota</taxon>
        <taxon>Cytophagia</taxon>
        <taxon>Cytophagales</taxon>
        <taxon>Cytophagaceae</taxon>
        <taxon>Spirosoma</taxon>
    </lineage>
</organism>
<protein>
    <submittedName>
        <fullName evidence="2">Uncharacterized protein</fullName>
    </submittedName>
</protein>
<comment type="caution">
    <text evidence="2">The sequence shown here is derived from an EMBL/GenBank/DDBJ whole genome shotgun (WGS) entry which is preliminary data.</text>
</comment>
<dbReference type="RefSeq" id="WP_248479694.1">
    <property type="nucleotide sequence ID" value="NZ_JALPRF010000006.1"/>
</dbReference>
<keyword evidence="1" id="KW-0732">Signal</keyword>
<evidence type="ECO:0000313" key="2">
    <source>
        <dbReference type="EMBL" id="MCK8495033.1"/>
    </source>
</evidence>
<keyword evidence="3" id="KW-1185">Reference proteome</keyword>
<sequence>MNHSRIVLLLMLIAWSGTTLAQTQQPGASYNNADFKLTSAKAVYQSDLDMVVMSMQVSGQAGRTTPKPVGGTQGAPVLAYVFPTTLKAQDVGFSPTEGIVALALTSHPDMDDTPLWDENNDGNFDNDGIVWHPHWVVLQEDKRVPGGLSVKAFRRDDKAVVLPKTAPGVPLYFDSPGYGVVTAGQTIRVAIPAYRINHRSDFRFDAVTCYLQMHHPAHGEAGAHHETADKPMLGVYAVYGVLSGSLSLPYTVEKK</sequence>
<name>A0ABT0HS69_9BACT</name>
<evidence type="ECO:0000313" key="3">
    <source>
        <dbReference type="Proteomes" id="UP001202180"/>
    </source>
</evidence>
<gene>
    <name evidence="2" type="ORF">M0L20_24390</name>
</gene>
<proteinExistence type="predicted"/>
<reference evidence="2 3" key="1">
    <citation type="submission" date="2022-04" db="EMBL/GenBank/DDBJ databases">
        <title>Spirosoma sp. strain RP8 genome sequencing and assembly.</title>
        <authorList>
            <person name="Jung Y."/>
        </authorList>
    </citation>
    <scope>NUCLEOTIDE SEQUENCE [LARGE SCALE GENOMIC DNA]</scope>
    <source>
        <strain evidence="2 3">RP8</strain>
    </source>
</reference>
<feature type="chain" id="PRO_5047055833" evidence="1">
    <location>
        <begin position="22"/>
        <end position="255"/>
    </location>
</feature>
<evidence type="ECO:0000256" key="1">
    <source>
        <dbReference type="SAM" id="SignalP"/>
    </source>
</evidence>
<dbReference type="EMBL" id="JALPRF010000006">
    <property type="protein sequence ID" value="MCK8495033.1"/>
    <property type="molecule type" value="Genomic_DNA"/>
</dbReference>
<accession>A0ABT0HS69</accession>
<dbReference type="Proteomes" id="UP001202180">
    <property type="component" value="Unassembled WGS sequence"/>
</dbReference>